<evidence type="ECO:0000256" key="3">
    <source>
        <dbReference type="ARBA" id="ARBA00017877"/>
    </source>
</evidence>
<evidence type="ECO:0000256" key="6">
    <source>
        <dbReference type="ARBA" id="ARBA00023136"/>
    </source>
</evidence>
<evidence type="ECO:0000256" key="4">
    <source>
        <dbReference type="ARBA" id="ARBA00022692"/>
    </source>
</evidence>
<evidence type="ECO:0000256" key="1">
    <source>
        <dbReference type="ARBA" id="ARBA00004141"/>
    </source>
</evidence>
<dbReference type="PANTHER" id="PTHR13144:SF0">
    <property type="entry name" value="PROTEIN TEX261"/>
    <property type="match status" value="1"/>
</dbReference>
<name>T1KNE6_TETUR</name>
<keyword evidence="6 7" id="KW-0472">Membrane</keyword>
<keyword evidence="9" id="KW-1185">Reference proteome</keyword>
<dbReference type="InterPro" id="IPR007277">
    <property type="entry name" value="Svp26/Tex261"/>
</dbReference>
<feature type="transmembrane region" description="Helical" evidence="7">
    <location>
        <begin position="43"/>
        <end position="62"/>
    </location>
</feature>
<dbReference type="EMBL" id="CAEY01000276">
    <property type="status" value="NOT_ANNOTATED_CDS"/>
    <property type="molecule type" value="Genomic_DNA"/>
</dbReference>
<organism evidence="8 9">
    <name type="scientific">Tetranychus urticae</name>
    <name type="common">Two-spotted spider mite</name>
    <dbReference type="NCBI Taxonomy" id="32264"/>
    <lineage>
        <taxon>Eukaryota</taxon>
        <taxon>Metazoa</taxon>
        <taxon>Ecdysozoa</taxon>
        <taxon>Arthropoda</taxon>
        <taxon>Chelicerata</taxon>
        <taxon>Arachnida</taxon>
        <taxon>Acari</taxon>
        <taxon>Acariformes</taxon>
        <taxon>Trombidiformes</taxon>
        <taxon>Prostigmata</taxon>
        <taxon>Eleutherengona</taxon>
        <taxon>Raphignathae</taxon>
        <taxon>Tetranychoidea</taxon>
        <taxon>Tetranychidae</taxon>
        <taxon>Tetranychus</taxon>
    </lineage>
</organism>
<feature type="transmembrane region" description="Helical" evidence="7">
    <location>
        <begin position="6"/>
        <end position="31"/>
    </location>
</feature>
<dbReference type="AlphaFoldDB" id="T1KNE6"/>
<dbReference type="Pfam" id="PF04148">
    <property type="entry name" value="Erv26"/>
    <property type="match status" value="1"/>
</dbReference>
<keyword evidence="4 7" id="KW-0812">Transmembrane</keyword>
<dbReference type="HOGENOM" id="CLU_058268_2_0_1"/>
<proteinExistence type="inferred from homology"/>
<feature type="transmembrane region" description="Helical" evidence="7">
    <location>
        <begin position="96"/>
        <end position="116"/>
    </location>
</feature>
<reference evidence="9" key="1">
    <citation type="submission" date="2011-08" db="EMBL/GenBank/DDBJ databases">
        <authorList>
            <person name="Rombauts S."/>
        </authorList>
    </citation>
    <scope>NUCLEOTIDE SEQUENCE</scope>
    <source>
        <strain evidence="9">London</strain>
    </source>
</reference>
<dbReference type="Proteomes" id="UP000015104">
    <property type="component" value="Unassembled WGS sequence"/>
</dbReference>
<feature type="transmembrane region" description="Helical" evidence="7">
    <location>
        <begin position="122"/>
        <end position="144"/>
    </location>
</feature>
<evidence type="ECO:0000256" key="2">
    <source>
        <dbReference type="ARBA" id="ARBA00008096"/>
    </source>
</evidence>
<dbReference type="OrthoDB" id="28257at2759"/>
<dbReference type="GO" id="GO:0097020">
    <property type="term" value="F:COPII receptor activity"/>
    <property type="evidence" value="ECO:0007669"/>
    <property type="project" value="InterPro"/>
</dbReference>
<dbReference type="GO" id="GO:0006888">
    <property type="term" value="P:endoplasmic reticulum to Golgi vesicle-mediated transport"/>
    <property type="evidence" value="ECO:0007669"/>
    <property type="project" value="InterPro"/>
</dbReference>
<dbReference type="eggNOG" id="KOG4136">
    <property type="taxonomic scope" value="Eukaryota"/>
</dbReference>
<dbReference type="OMA" id="TMGTEPV"/>
<comment type="similarity">
    <text evidence="2">Belongs to the SVP26 family.</text>
</comment>
<comment type="subcellular location">
    <subcellularLocation>
        <location evidence="1">Membrane</location>
        <topology evidence="1">Multi-pass membrane protein</topology>
    </subcellularLocation>
</comment>
<dbReference type="GO" id="GO:0000139">
    <property type="term" value="C:Golgi membrane"/>
    <property type="evidence" value="ECO:0007669"/>
    <property type="project" value="TreeGrafter"/>
</dbReference>
<evidence type="ECO:0000313" key="8">
    <source>
        <dbReference type="EnsemblMetazoa" id="tetur16g00710.1"/>
    </source>
</evidence>
<reference evidence="8" key="2">
    <citation type="submission" date="2015-06" db="UniProtKB">
        <authorList>
            <consortium name="EnsemblMetazoa"/>
        </authorList>
    </citation>
    <scope>IDENTIFICATION</scope>
</reference>
<dbReference type="PANTHER" id="PTHR13144">
    <property type="entry name" value="TEX261 PROTEIN"/>
    <property type="match status" value="1"/>
</dbReference>
<evidence type="ECO:0000256" key="5">
    <source>
        <dbReference type="ARBA" id="ARBA00022989"/>
    </source>
</evidence>
<sequence>MWFMIILSWLAIFVQVSFIIMSLAAGLYYLTELVEEYTVIAAKVIRYVIFVTLFIYLCLLIFENLPMSLLLTGIISQLVHLVILKNFPFFTFTSIPFISGIILLFVNHYLAFTFFANGLYPLTQVLGFFTLCLWIVPFSFFISLSANDNVLPTLAETRPLVSDDSDVVSHYFSRKTKKYGLYSFLNYCKENLLGSRVKKSF</sequence>
<evidence type="ECO:0000256" key="7">
    <source>
        <dbReference type="SAM" id="Phobius"/>
    </source>
</evidence>
<dbReference type="EnsemblMetazoa" id="tetur16g00710.1">
    <property type="protein sequence ID" value="tetur16g00710.1"/>
    <property type="gene ID" value="tetur16g00710"/>
</dbReference>
<dbReference type="KEGG" id="tut:107365989"/>
<dbReference type="GO" id="GO:0030134">
    <property type="term" value="C:COPII-coated ER to Golgi transport vesicle"/>
    <property type="evidence" value="ECO:0007669"/>
    <property type="project" value="TreeGrafter"/>
</dbReference>
<keyword evidence="5 7" id="KW-1133">Transmembrane helix</keyword>
<accession>T1KNE6</accession>
<gene>
    <name evidence="8" type="primary">107365989</name>
</gene>
<dbReference type="GO" id="GO:0005789">
    <property type="term" value="C:endoplasmic reticulum membrane"/>
    <property type="evidence" value="ECO:0007669"/>
    <property type="project" value="TreeGrafter"/>
</dbReference>
<protein>
    <recommendedName>
        <fullName evidence="3">Protein TEX261</fullName>
    </recommendedName>
</protein>
<evidence type="ECO:0000313" key="9">
    <source>
        <dbReference type="Proteomes" id="UP000015104"/>
    </source>
</evidence>